<organism evidence="1 2">
    <name type="scientific">Bionectria ochroleuca</name>
    <name type="common">Gliocladium roseum</name>
    <dbReference type="NCBI Taxonomy" id="29856"/>
    <lineage>
        <taxon>Eukaryota</taxon>
        <taxon>Fungi</taxon>
        <taxon>Dikarya</taxon>
        <taxon>Ascomycota</taxon>
        <taxon>Pezizomycotina</taxon>
        <taxon>Sordariomycetes</taxon>
        <taxon>Hypocreomycetidae</taxon>
        <taxon>Hypocreales</taxon>
        <taxon>Bionectriaceae</taxon>
        <taxon>Clonostachys</taxon>
    </lineage>
</organism>
<comment type="caution">
    <text evidence="1">The sequence shown here is derived from an EMBL/GenBank/DDBJ whole genome shotgun (WGS) entry which is preliminary data.</text>
</comment>
<reference evidence="1 2" key="1">
    <citation type="submission" date="2019-06" db="EMBL/GenBank/DDBJ databases">
        <authorList>
            <person name="Broberg M."/>
        </authorList>
    </citation>
    <scope>NUCLEOTIDE SEQUENCE [LARGE SCALE GENOMIC DNA]</scope>
</reference>
<keyword evidence="2" id="KW-1185">Reference proteome</keyword>
<proteinExistence type="predicted"/>
<protein>
    <submittedName>
        <fullName evidence="1">Uncharacterized protein</fullName>
    </submittedName>
</protein>
<accession>A0ABY6UJX5</accession>
<evidence type="ECO:0000313" key="1">
    <source>
        <dbReference type="EMBL" id="VUC31541.1"/>
    </source>
</evidence>
<evidence type="ECO:0000313" key="2">
    <source>
        <dbReference type="Proteomes" id="UP000766486"/>
    </source>
</evidence>
<dbReference type="EMBL" id="CABFNS010000833">
    <property type="protein sequence ID" value="VUC31541.1"/>
    <property type="molecule type" value="Genomic_DNA"/>
</dbReference>
<sequence>MVITESVLSDFTTYLKNGGWDQQSLKSYLLTQIPKEGDHEALLIKSVPSLWALTIYFAQWPFNTAFEPTESLTLPALTRVVAFLCGRHYRMFQGWEGKDKELNRKSDQVILEYIFRALAITRPIEHESTPASPNEIFKSEIGHDAKTASNRDILDVLSVSQPWLSEWTTLLTLEELTPIANRLSPPTPSELSDLSISGGRLTSILELSILLLQHAGKFKGGTNVAERLKRKIETAYAELQKAGDISFVTFAKHFDVDDWKDHWNLTIYDAIALLFNTFTNPNSLRSGKVVNWSSGAEETLYLPQLRCLGLTVVEKSSVQH</sequence>
<dbReference type="Proteomes" id="UP000766486">
    <property type="component" value="Unassembled WGS sequence"/>
</dbReference>
<gene>
    <name evidence="1" type="ORF">CLO192961_LOCUS305538</name>
</gene>
<name>A0ABY6UJX5_BIOOC</name>